<gene>
    <name evidence="2" type="ORF">G2W53_011678</name>
</gene>
<keyword evidence="3" id="KW-1185">Reference proteome</keyword>
<sequence length="161" mass="18081">MSDPSAGVSDLILSLEQATFMAKQLQSTTHRSSLLQIYTSLHSAHHNLSNFLSLIDFPPRPPPENHFSSAAATNPDETGGQPMEVGGEYDEVEAEEEISKVQDKMRDCFIKNKRQKRPLSPSATAAEERRFFDDGFVDRVKDFDAHAMRLKALDLVYQFHG</sequence>
<accession>A0A835CBH1</accession>
<organism evidence="2 3">
    <name type="scientific">Senna tora</name>
    <dbReference type="NCBI Taxonomy" id="362788"/>
    <lineage>
        <taxon>Eukaryota</taxon>
        <taxon>Viridiplantae</taxon>
        <taxon>Streptophyta</taxon>
        <taxon>Embryophyta</taxon>
        <taxon>Tracheophyta</taxon>
        <taxon>Spermatophyta</taxon>
        <taxon>Magnoliopsida</taxon>
        <taxon>eudicotyledons</taxon>
        <taxon>Gunneridae</taxon>
        <taxon>Pentapetalae</taxon>
        <taxon>rosids</taxon>
        <taxon>fabids</taxon>
        <taxon>Fabales</taxon>
        <taxon>Fabaceae</taxon>
        <taxon>Caesalpinioideae</taxon>
        <taxon>Cassia clade</taxon>
        <taxon>Senna</taxon>
    </lineage>
</organism>
<comment type="caution">
    <text evidence="2">The sequence shown here is derived from an EMBL/GenBank/DDBJ whole genome shotgun (WGS) entry which is preliminary data.</text>
</comment>
<dbReference type="OrthoDB" id="672370at2759"/>
<evidence type="ECO:0000313" key="3">
    <source>
        <dbReference type="Proteomes" id="UP000634136"/>
    </source>
</evidence>
<dbReference type="PANTHER" id="PTHR37697">
    <property type="entry name" value="AP2-LIKE ETHYLENE-RESPONSIVE TRANSCRIPTION FACTOR SNZ"/>
    <property type="match status" value="1"/>
</dbReference>
<feature type="compositionally biased region" description="Polar residues" evidence="1">
    <location>
        <begin position="66"/>
        <end position="76"/>
    </location>
</feature>
<reference evidence="2" key="1">
    <citation type="submission" date="2020-09" db="EMBL/GenBank/DDBJ databases">
        <title>Genome-Enabled Discovery of Anthraquinone Biosynthesis in Senna tora.</title>
        <authorList>
            <person name="Kang S.-H."/>
            <person name="Pandey R.P."/>
            <person name="Lee C.-M."/>
            <person name="Sim J.-S."/>
            <person name="Jeong J.-T."/>
            <person name="Choi B.-S."/>
            <person name="Jung M."/>
            <person name="Ginzburg D."/>
            <person name="Zhao K."/>
            <person name="Won S.Y."/>
            <person name="Oh T.-J."/>
            <person name="Yu Y."/>
            <person name="Kim N.-H."/>
            <person name="Lee O.R."/>
            <person name="Lee T.-H."/>
            <person name="Bashyal P."/>
            <person name="Kim T.-S."/>
            <person name="Lee W.-H."/>
            <person name="Kawkins C."/>
            <person name="Kim C.-K."/>
            <person name="Kim J.S."/>
            <person name="Ahn B.O."/>
            <person name="Rhee S.Y."/>
            <person name="Sohng J.K."/>
        </authorList>
    </citation>
    <scope>NUCLEOTIDE SEQUENCE</scope>
    <source>
        <tissue evidence="2">Leaf</tissue>
    </source>
</reference>
<dbReference type="EMBL" id="JAAIUW010000004">
    <property type="protein sequence ID" value="KAF7836819.1"/>
    <property type="molecule type" value="Genomic_DNA"/>
</dbReference>
<proteinExistence type="predicted"/>
<dbReference type="AlphaFoldDB" id="A0A835CBH1"/>
<evidence type="ECO:0000256" key="1">
    <source>
        <dbReference type="SAM" id="MobiDB-lite"/>
    </source>
</evidence>
<name>A0A835CBH1_9FABA</name>
<protein>
    <submittedName>
        <fullName evidence="2">AP2/ERF transcription factor SNZ</fullName>
    </submittedName>
</protein>
<feature type="region of interest" description="Disordered" evidence="1">
    <location>
        <begin position="62"/>
        <end position="97"/>
    </location>
</feature>
<dbReference type="PANTHER" id="PTHR37697:SF2">
    <property type="entry name" value="AP2-LIKE ETHYLENE-RESPONSIVE TRANSCRIPTION FACTOR SNZ"/>
    <property type="match status" value="1"/>
</dbReference>
<dbReference type="Proteomes" id="UP000634136">
    <property type="component" value="Unassembled WGS sequence"/>
</dbReference>
<feature type="compositionally biased region" description="Acidic residues" evidence="1">
    <location>
        <begin position="87"/>
        <end position="96"/>
    </location>
</feature>
<evidence type="ECO:0000313" key="2">
    <source>
        <dbReference type="EMBL" id="KAF7836819.1"/>
    </source>
</evidence>